<evidence type="ECO:0000256" key="2">
    <source>
        <dbReference type="ARBA" id="ARBA00023141"/>
    </source>
</evidence>
<sequence>MNTPDPTGATGTPQRRANIAGLGLIGGSVGLALAERGWHVTGDDLDPARVERATAMGCIHAAGLDPAAEITVVAVPVMAVADQVKRALAETRGVVTDVGSVKRPIALAVDDPRFVGGHPMAGSELDGLDGADGSMFTGAVWVLTPTPTTADSTFSTVASVVADLGAEVIALPPDRHDQVVAVISHVPHLTAATLMDLASGRAEEHAALLRLAAGGFRDMTRIASGHPAIWLDICAENRVAILSALDGLIGGLQHMRDVVSTEDRGELQSLLQRARDARANLPSRVNQPNELAEVRIPILDRAGAAAEIFTLAAELGVNIASFEVVHSVEGDRGIAVVLVDAGRADLYRGGLIARGFRPAVQRLA</sequence>
<dbReference type="SUPFAM" id="SSF51735">
    <property type="entry name" value="NAD(P)-binding Rossmann-fold domains"/>
    <property type="match status" value="1"/>
</dbReference>
<keyword evidence="2" id="KW-0057">Aromatic amino acid biosynthesis</keyword>
<dbReference type="GO" id="GO:0004665">
    <property type="term" value="F:prephenate dehydrogenase (NADP+) activity"/>
    <property type="evidence" value="ECO:0007669"/>
    <property type="project" value="InterPro"/>
</dbReference>
<evidence type="ECO:0000256" key="3">
    <source>
        <dbReference type="ARBA" id="ARBA00029440"/>
    </source>
</evidence>
<dbReference type="Gene3D" id="3.40.50.720">
    <property type="entry name" value="NAD(P)-binding Rossmann-like Domain"/>
    <property type="match status" value="1"/>
</dbReference>
<dbReference type="InterPro" id="IPR046825">
    <property type="entry name" value="PDH_C"/>
</dbReference>
<dbReference type="InterPro" id="IPR003099">
    <property type="entry name" value="Prephen_DH"/>
</dbReference>
<dbReference type="CDD" id="cd02116">
    <property type="entry name" value="ACT"/>
    <property type="match status" value="1"/>
</dbReference>
<dbReference type="Pfam" id="PF20463">
    <property type="entry name" value="PDH_C"/>
    <property type="match status" value="1"/>
</dbReference>
<dbReference type="GO" id="GO:0070403">
    <property type="term" value="F:NAD+ binding"/>
    <property type="evidence" value="ECO:0007669"/>
    <property type="project" value="InterPro"/>
</dbReference>
<organism evidence="5">
    <name type="scientific">freshwater metagenome</name>
    <dbReference type="NCBI Taxonomy" id="449393"/>
    <lineage>
        <taxon>unclassified sequences</taxon>
        <taxon>metagenomes</taxon>
        <taxon>ecological metagenomes</taxon>
    </lineage>
</organism>
<dbReference type="GO" id="GO:0008977">
    <property type="term" value="F:prephenate dehydrogenase (NAD+) activity"/>
    <property type="evidence" value="ECO:0007669"/>
    <property type="project" value="InterPro"/>
</dbReference>
<evidence type="ECO:0000259" key="4">
    <source>
        <dbReference type="PROSITE" id="PS51176"/>
    </source>
</evidence>
<dbReference type="FunFam" id="1.10.3660.10:FF:000003">
    <property type="entry name" value="Prephenate dehydrogenase"/>
    <property type="match status" value="1"/>
</dbReference>
<comment type="pathway">
    <text evidence="3">Amino-acid biosynthesis.</text>
</comment>
<dbReference type="InterPro" id="IPR046826">
    <property type="entry name" value="PDH_N"/>
</dbReference>
<dbReference type="SUPFAM" id="SSF55021">
    <property type="entry name" value="ACT-like"/>
    <property type="match status" value="1"/>
</dbReference>
<proteinExistence type="predicted"/>
<dbReference type="InterPro" id="IPR036291">
    <property type="entry name" value="NAD(P)-bd_dom_sf"/>
</dbReference>
<dbReference type="PROSITE" id="PS51176">
    <property type="entry name" value="PDH_ADH"/>
    <property type="match status" value="1"/>
</dbReference>
<reference evidence="5" key="1">
    <citation type="submission" date="2020-05" db="EMBL/GenBank/DDBJ databases">
        <authorList>
            <person name="Chiriac C."/>
            <person name="Salcher M."/>
            <person name="Ghai R."/>
            <person name="Kavagutti S V."/>
        </authorList>
    </citation>
    <scope>NUCLEOTIDE SEQUENCE</scope>
</reference>
<dbReference type="Gene3D" id="1.10.3660.10">
    <property type="entry name" value="6-phosphogluconate dehydrogenase C-terminal like domain"/>
    <property type="match status" value="1"/>
</dbReference>
<dbReference type="GO" id="GO:0006571">
    <property type="term" value="P:tyrosine biosynthetic process"/>
    <property type="evidence" value="ECO:0007669"/>
    <property type="project" value="InterPro"/>
</dbReference>
<dbReference type="SUPFAM" id="SSF48179">
    <property type="entry name" value="6-phosphogluconate dehydrogenase C-terminal domain-like"/>
    <property type="match status" value="1"/>
</dbReference>
<dbReference type="PANTHER" id="PTHR21363">
    <property type="entry name" value="PREPHENATE DEHYDROGENASE"/>
    <property type="match status" value="1"/>
</dbReference>
<dbReference type="InterPro" id="IPR008927">
    <property type="entry name" value="6-PGluconate_DH-like_C_sf"/>
</dbReference>
<dbReference type="Pfam" id="PF02153">
    <property type="entry name" value="PDH_N"/>
    <property type="match status" value="1"/>
</dbReference>
<keyword evidence="1" id="KW-0560">Oxidoreductase</keyword>
<keyword evidence="2" id="KW-0028">Amino-acid biosynthesis</keyword>
<dbReference type="InterPro" id="IPR045865">
    <property type="entry name" value="ACT-like_dom_sf"/>
</dbReference>
<feature type="domain" description="Prephenate/arogenate dehydrogenase" evidence="4">
    <location>
        <begin position="15"/>
        <end position="289"/>
    </location>
</feature>
<accession>A0A6J6DQS2</accession>
<dbReference type="InterPro" id="IPR050812">
    <property type="entry name" value="Preph/Arog_dehydrog"/>
</dbReference>
<protein>
    <submittedName>
        <fullName evidence="5">Unannotated protein</fullName>
    </submittedName>
</protein>
<gene>
    <name evidence="5" type="ORF">UFOPK1493_01939</name>
</gene>
<evidence type="ECO:0000313" key="5">
    <source>
        <dbReference type="EMBL" id="CAB4563478.1"/>
    </source>
</evidence>
<evidence type="ECO:0000256" key="1">
    <source>
        <dbReference type="ARBA" id="ARBA00023002"/>
    </source>
</evidence>
<dbReference type="AlphaFoldDB" id="A0A6J6DQS2"/>
<name>A0A6J6DQS2_9ZZZZ</name>
<dbReference type="EMBL" id="CAEZSR010000068">
    <property type="protein sequence ID" value="CAB4563478.1"/>
    <property type="molecule type" value="Genomic_DNA"/>
</dbReference>
<dbReference type="PANTHER" id="PTHR21363:SF0">
    <property type="entry name" value="PREPHENATE DEHYDROGENASE [NADP(+)]"/>
    <property type="match status" value="1"/>
</dbReference>